<gene>
    <name evidence="2" type="ORF">GA0070617_5791</name>
</gene>
<dbReference type="STRING" id="683228.GA0070617_5791"/>
<dbReference type="AlphaFoldDB" id="A0A1C6VGS7"/>
<reference evidence="2 3" key="1">
    <citation type="submission" date="2016-06" db="EMBL/GenBank/DDBJ databases">
        <authorList>
            <person name="Kjaerup R.B."/>
            <person name="Dalgaard T.S."/>
            <person name="Juul-Madsen H.R."/>
        </authorList>
    </citation>
    <scope>NUCLEOTIDE SEQUENCE [LARGE SCALE GENOMIC DNA]</scope>
    <source>
        <strain evidence="2 3">DSM 45577</strain>
    </source>
</reference>
<accession>A0A1C6VGS7</accession>
<organism evidence="2 3">
    <name type="scientific">Micromonospora yangpuensis</name>
    <dbReference type="NCBI Taxonomy" id="683228"/>
    <lineage>
        <taxon>Bacteria</taxon>
        <taxon>Bacillati</taxon>
        <taxon>Actinomycetota</taxon>
        <taxon>Actinomycetes</taxon>
        <taxon>Micromonosporales</taxon>
        <taxon>Micromonosporaceae</taxon>
        <taxon>Micromonospora</taxon>
    </lineage>
</organism>
<feature type="transmembrane region" description="Helical" evidence="1">
    <location>
        <begin position="25"/>
        <end position="43"/>
    </location>
</feature>
<keyword evidence="1" id="KW-0472">Membrane</keyword>
<keyword evidence="3" id="KW-1185">Reference proteome</keyword>
<evidence type="ECO:0000313" key="2">
    <source>
        <dbReference type="EMBL" id="SCL65526.1"/>
    </source>
</evidence>
<dbReference type="EMBL" id="FMIA01000002">
    <property type="protein sequence ID" value="SCL65526.1"/>
    <property type="molecule type" value="Genomic_DNA"/>
</dbReference>
<feature type="transmembrane region" description="Helical" evidence="1">
    <location>
        <begin position="201"/>
        <end position="223"/>
    </location>
</feature>
<sequence>MVDMTPERRRGGVPPVGRQEARDRLWLAVASGVVALVLLAYLGHRGYVELGASGAHRAGTLVVQQAEAVAVGYRSLDDGYGGGSVQEVRYRLPGGGERTSVLRDRAAYLTVEEGQTVRVGTWRGHLVTVEDQYVRDPWPPGVMLVSTLLPPAFVLMVVQLYGVWRLRRERSFGGGSGRAYAVAAAVLAFVTGFVATGVGGVGWLLPAAILAASALVPLAWFAVREIGGRRAAARG</sequence>
<evidence type="ECO:0000313" key="3">
    <source>
        <dbReference type="Proteomes" id="UP000198937"/>
    </source>
</evidence>
<protein>
    <submittedName>
        <fullName evidence="2">Uncharacterized protein</fullName>
    </submittedName>
</protein>
<keyword evidence="1" id="KW-1133">Transmembrane helix</keyword>
<feature type="transmembrane region" description="Helical" evidence="1">
    <location>
        <begin position="142"/>
        <end position="164"/>
    </location>
</feature>
<keyword evidence="1" id="KW-0812">Transmembrane</keyword>
<feature type="transmembrane region" description="Helical" evidence="1">
    <location>
        <begin position="176"/>
        <end position="195"/>
    </location>
</feature>
<proteinExistence type="predicted"/>
<evidence type="ECO:0000256" key="1">
    <source>
        <dbReference type="SAM" id="Phobius"/>
    </source>
</evidence>
<dbReference type="Proteomes" id="UP000198937">
    <property type="component" value="Unassembled WGS sequence"/>
</dbReference>
<name>A0A1C6VGS7_9ACTN</name>